<evidence type="ECO:0000313" key="5">
    <source>
        <dbReference type="Proteomes" id="UP001208570"/>
    </source>
</evidence>
<dbReference type="InterPro" id="IPR020373">
    <property type="entry name" value="Kgd4/YMR-31"/>
</dbReference>
<evidence type="ECO:0000256" key="3">
    <source>
        <dbReference type="ARBA" id="ARBA00043970"/>
    </source>
</evidence>
<comment type="similarity">
    <text evidence="3">Belongs to the alpha-ketoglutarate dehydrogenase component 4 family.</text>
</comment>
<comment type="subcellular location">
    <subcellularLocation>
        <location evidence="1">Mitochondrion</location>
    </subcellularLocation>
</comment>
<organism evidence="4 5">
    <name type="scientific">Paralvinella palmiformis</name>
    <dbReference type="NCBI Taxonomy" id="53620"/>
    <lineage>
        <taxon>Eukaryota</taxon>
        <taxon>Metazoa</taxon>
        <taxon>Spiralia</taxon>
        <taxon>Lophotrochozoa</taxon>
        <taxon>Annelida</taxon>
        <taxon>Polychaeta</taxon>
        <taxon>Sedentaria</taxon>
        <taxon>Canalipalpata</taxon>
        <taxon>Terebellida</taxon>
        <taxon>Terebelliformia</taxon>
        <taxon>Alvinellidae</taxon>
        <taxon>Paralvinella</taxon>
    </lineage>
</organism>
<dbReference type="EMBL" id="JAODUP010000107">
    <property type="protein sequence ID" value="KAK2161963.1"/>
    <property type="molecule type" value="Genomic_DNA"/>
</dbReference>
<keyword evidence="5" id="KW-1185">Reference proteome</keyword>
<gene>
    <name evidence="4" type="ORF">LSH36_107g09011</name>
</gene>
<dbReference type="AlphaFoldDB" id="A0AAD9NAZ8"/>
<evidence type="ECO:0000256" key="1">
    <source>
        <dbReference type="ARBA" id="ARBA00004173"/>
    </source>
</evidence>
<accession>A0AAD9NAZ8</accession>
<protein>
    <submittedName>
        <fullName evidence="4">Uncharacterized protein</fullName>
    </submittedName>
</protein>
<dbReference type="GO" id="GO:0005739">
    <property type="term" value="C:mitochondrion"/>
    <property type="evidence" value="ECO:0007669"/>
    <property type="project" value="UniProtKB-SubCell"/>
</dbReference>
<name>A0AAD9NAZ8_9ANNE</name>
<sequence>MMAAASSRIVQHFMCDPLLCDPLIYTSCQGRVTQTLTMSQASFSAKDEYVPPSKLYQTYNKPIGYTTRGSGIDSKELPSRYRRLPIEQEEIEYIQRGGPE</sequence>
<proteinExistence type="inferred from homology"/>
<keyword evidence="2" id="KW-0496">Mitochondrion</keyword>
<comment type="caution">
    <text evidence="4">The sequence shown here is derived from an EMBL/GenBank/DDBJ whole genome shotgun (WGS) entry which is preliminary data.</text>
</comment>
<dbReference type="Proteomes" id="UP001208570">
    <property type="component" value="Unassembled WGS sequence"/>
</dbReference>
<evidence type="ECO:0000313" key="4">
    <source>
        <dbReference type="EMBL" id="KAK2161963.1"/>
    </source>
</evidence>
<reference evidence="4" key="1">
    <citation type="journal article" date="2023" name="Mol. Biol. Evol.">
        <title>Third-Generation Sequencing Reveals the Adaptive Role of the Epigenome in Three Deep-Sea Polychaetes.</title>
        <authorList>
            <person name="Perez M."/>
            <person name="Aroh O."/>
            <person name="Sun Y."/>
            <person name="Lan Y."/>
            <person name="Juniper S.K."/>
            <person name="Young C.R."/>
            <person name="Angers B."/>
            <person name="Qian P.Y."/>
        </authorList>
    </citation>
    <scope>NUCLEOTIDE SEQUENCE</scope>
    <source>
        <strain evidence="4">P08H-3</strain>
    </source>
</reference>
<dbReference type="GO" id="GO:0006103">
    <property type="term" value="P:2-oxoglutarate metabolic process"/>
    <property type="evidence" value="ECO:0007669"/>
    <property type="project" value="InterPro"/>
</dbReference>
<evidence type="ECO:0000256" key="2">
    <source>
        <dbReference type="ARBA" id="ARBA00023128"/>
    </source>
</evidence>
<dbReference type="Pfam" id="PF10937">
    <property type="entry name" value="Kgd4-YMR31"/>
    <property type="match status" value="1"/>
</dbReference>